<accession>A0A9D1WUT8</accession>
<evidence type="ECO:0000256" key="1">
    <source>
        <dbReference type="SAM" id="Phobius"/>
    </source>
</evidence>
<dbReference type="PANTHER" id="PTHR35007:SF1">
    <property type="entry name" value="PILUS ASSEMBLY PROTEIN"/>
    <property type="match status" value="1"/>
</dbReference>
<gene>
    <name evidence="2" type="ORF">H9735_05160</name>
</gene>
<sequence>MTAIRRLWKNGIREISCWKHEKRELGKGIAFGVLICWLFYDRIWLSGCFCPCLVPWMRYQRRRRKEREKERMRKDFREMMQLVSNGLSVGYSLENALKSACHDMRQNQGGNSGKFLEELEIVAASMYMHEPADRLLFSMAERLEFEELRQFAEIVSIVKRSGGNLIEIIKRTCGHLGQSLQMKEEIRTMTAAKEMEKKVMSLMPYFILVYIRTANPGYFQVLYDTIPGVLLSTAALILLISAQFWAERMVLIEI</sequence>
<feature type="transmembrane region" description="Helical" evidence="1">
    <location>
        <begin position="199"/>
        <end position="219"/>
    </location>
</feature>
<proteinExistence type="predicted"/>
<keyword evidence="1" id="KW-0472">Membrane</keyword>
<evidence type="ECO:0000313" key="2">
    <source>
        <dbReference type="EMBL" id="HIX67503.1"/>
    </source>
</evidence>
<keyword evidence="1" id="KW-1133">Transmembrane helix</keyword>
<keyword evidence="1" id="KW-0812">Transmembrane</keyword>
<organism evidence="2 3">
    <name type="scientific">Candidatus Anaerostipes excrementavium</name>
    <dbReference type="NCBI Taxonomy" id="2838463"/>
    <lineage>
        <taxon>Bacteria</taxon>
        <taxon>Bacillati</taxon>
        <taxon>Bacillota</taxon>
        <taxon>Clostridia</taxon>
        <taxon>Lachnospirales</taxon>
        <taxon>Lachnospiraceae</taxon>
        <taxon>Anaerostipes</taxon>
    </lineage>
</organism>
<name>A0A9D1WUT8_9FIRM</name>
<evidence type="ECO:0000313" key="3">
    <source>
        <dbReference type="Proteomes" id="UP000886721"/>
    </source>
</evidence>
<comment type="caution">
    <text evidence="2">The sequence shown here is derived from an EMBL/GenBank/DDBJ whole genome shotgun (WGS) entry which is preliminary data.</text>
</comment>
<reference evidence="2" key="2">
    <citation type="submission" date="2021-04" db="EMBL/GenBank/DDBJ databases">
        <authorList>
            <person name="Gilroy R."/>
        </authorList>
    </citation>
    <scope>NUCLEOTIDE SEQUENCE</scope>
    <source>
        <strain evidence="2">CHK191-13928</strain>
    </source>
</reference>
<dbReference type="PANTHER" id="PTHR35007">
    <property type="entry name" value="INTEGRAL MEMBRANE PROTEIN-RELATED"/>
    <property type="match status" value="1"/>
</dbReference>
<protein>
    <submittedName>
        <fullName evidence="2">Type II secretion system F family protein</fullName>
    </submittedName>
</protein>
<feature type="transmembrane region" description="Helical" evidence="1">
    <location>
        <begin position="225"/>
        <end position="246"/>
    </location>
</feature>
<dbReference type="EMBL" id="DXEM01000015">
    <property type="protein sequence ID" value="HIX67503.1"/>
    <property type="molecule type" value="Genomic_DNA"/>
</dbReference>
<dbReference type="AlphaFoldDB" id="A0A9D1WUT8"/>
<dbReference type="Proteomes" id="UP000886721">
    <property type="component" value="Unassembled WGS sequence"/>
</dbReference>
<reference evidence="2" key="1">
    <citation type="journal article" date="2021" name="PeerJ">
        <title>Extensive microbial diversity within the chicken gut microbiome revealed by metagenomics and culture.</title>
        <authorList>
            <person name="Gilroy R."/>
            <person name="Ravi A."/>
            <person name="Getino M."/>
            <person name="Pursley I."/>
            <person name="Horton D.L."/>
            <person name="Alikhan N.F."/>
            <person name="Baker D."/>
            <person name="Gharbi K."/>
            <person name="Hall N."/>
            <person name="Watson M."/>
            <person name="Adriaenssens E.M."/>
            <person name="Foster-Nyarko E."/>
            <person name="Jarju S."/>
            <person name="Secka A."/>
            <person name="Antonio M."/>
            <person name="Oren A."/>
            <person name="Chaudhuri R.R."/>
            <person name="La Ragione R."/>
            <person name="Hildebrand F."/>
            <person name="Pallen M.J."/>
        </authorList>
    </citation>
    <scope>NUCLEOTIDE SEQUENCE</scope>
    <source>
        <strain evidence="2">CHK191-13928</strain>
    </source>
</reference>